<sequence length="20" mass="2350">MFVVLLVLNLHCFSLFGHLF</sequence>
<name>A0A2P2Q8K3_RHIMU</name>
<proteinExistence type="predicted"/>
<dbReference type="EMBL" id="GGEC01082725">
    <property type="protein sequence ID" value="MBX63209.1"/>
    <property type="molecule type" value="Transcribed_RNA"/>
</dbReference>
<organism evidence="1">
    <name type="scientific">Rhizophora mucronata</name>
    <name type="common">Asiatic mangrove</name>
    <dbReference type="NCBI Taxonomy" id="61149"/>
    <lineage>
        <taxon>Eukaryota</taxon>
        <taxon>Viridiplantae</taxon>
        <taxon>Streptophyta</taxon>
        <taxon>Embryophyta</taxon>
        <taxon>Tracheophyta</taxon>
        <taxon>Spermatophyta</taxon>
        <taxon>Magnoliopsida</taxon>
        <taxon>eudicotyledons</taxon>
        <taxon>Gunneridae</taxon>
        <taxon>Pentapetalae</taxon>
        <taxon>rosids</taxon>
        <taxon>fabids</taxon>
        <taxon>Malpighiales</taxon>
        <taxon>Rhizophoraceae</taxon>
        <taxon>Rhizophora</taxon>
    </lineage>
</organism>
<dbReference type="AlphaFoldDB" id="A0A2P2Q8K3"/>
<accession>A0A2P2Q8K3</accession>
<reference evidence="1" key="1">
    <citation type="submission" date="2018-02" db="EMBL/GenBank/DDBJ databases">
        <title>Rhizophora mucronata_Transcriptome.</title>
        <authorList>
            <person name="Meera S.P."/>
            <person name="Sreeshan A."/>
            <person name="Augustine A."/>
        </authorList>
    </citation>
    <scope>NUCLEOTIDE SEQUENCE</scope>
    <source>
        <tissue evidence="1">Leaf</tissue>
    </source>
</reference>
<protein>
    <submittedName>
        <fullName evidence="1">Uncharacterized protein</fullName>
    </submittedName>
</protein>
<evidence type="ECO:0000313" key="1">
    <source>
        <dbReference type="EMBL" id="MBX63209.1"/>
    </source>
</evidence>